<evidence type="ECO:0000313" key="1">
    <source>
        <dbReference type="EMBL" id="RJP22843.1"/>
    </source>
</evidence>
<dbReference type="SUPFAM" id="SSF53474">
    <property type="entry name" value="alpha/beta-Hydrolases"/>
    <property type="match status" value="1"/>
</dbReference>
<name>A0A3A4NQJ4_ABYX5</name>
<dbReference type="AlphaFoldDB" id="A0A3A4NQJ4"/>
<reference evidence="1 2" key="1">
    <citation type="journal article" date="2017" name="ISME J.">
        <title>Energy and carbon metabolisms in a deep terrestrial subsurface fluid microbial community.</title>
        <authorList>
            <person name="Momper L."/>
            <person name="Jungbluth S.P."/>
            <person name="Lee M.D."/>
            <person name="Amend J.P."/>
        </authorList>
    </citation>
    <scope>NUCLEOTIDE SEQUENCE [LARGE SCALE GENOMIC DNA]</scope>
    <source>
        <strain evidence="1">SURF_5</strain>
    </source>
</reference>
<dbReference type="Pfam" id="PF02089">
    <property type="entry name" value="Palm_thioest"/>
    <property type="match status" value="1"/>
</dbReference>
<protein>
    <submittedName>
        <fullName evidence="1">Alpha/beta fold hydrolase</fullName>
    </submittedName>
</protein>
<evidence type="ECO:0000313" key="2">
    <source>
        <dbReference type="Proteomes" id="UP000265882"/>
    </source>
</evidence>
<organism evidence="1 2">
    <name type="scientific">Abyssobacteria bacterium (strain SURF_5)</name>
    <dbReference type="NCBI Taxonomy" id="2093360"/>
    <lineage>
        <taxon>Bacteria</taxon>
        <taxon>Pseudomonadati</taxon>
        <taxon>Candidatus Hydrogenedentota</taxon>
        <taxon>Candidatus Abyssobacteria</taxon>
    </lineage>
</organism>
<comment type="caution">
    <text evidence="1">The sequence shown here is derived from an EMBL/GenBank/DDBJ whole genome shotgun (WGS) entry which is preliminary data.</text>
</comment>
<accession>A0A3A4NQJ4</accession>
<dbReference type="Gene3D" id="3.40.50.1820">
    <property type="entry name" value="alpha/beta hydrolase"/>
    <property type="match status" value="1"/>
</dbReference>
<dbReference type="PANTHER" id="PTHR37946:SF1">
    <property type="entry name" value="SLL1969 PROTEIN"/>
    <property type="match status" value="1"/>
</dbReference>
<sequence length="299" mass="32722">MQSIRKLLKISALVLLGVLLAMISATLATAGSFLILASVSGSYIIRRYEILNTPPPNFSFAGTDPRERFLGVIGEAAAAFACALLYPFGYFTSAYSRNRLVPGERPLILCHGYMANRSNLLWLGWRLRRAGRHNVFIPNFRPASAPISQFAEMLSREVTAALEMTGAEKVDLVGHSMGGLVIRYYIERLGGARFVENAITIGAPHCGTKTAVLSLFRTASQFCPNAPFIEEFNAAAPAGSVNMVAIWSEFDNIVLPPQNAMLPEPYKNAMVKNVGHVALLFSGQVFSQVRRALNEKHET</sequence>
<dbReference type="GO" id="GO:0016787">
    <property type="term" value="F:hydrolase activity"/>
    <property type="evidence" value="ECO:0007669"/>
    <property type="project" value="UniProtKB-KW"/>
</dbReference>
<dbReference type="Proteomes" id="UP000265882">
    <property type="component" value="Unassembled WGS sequence"/>
</dbReference>
<dbReference type="PANTHER" id="PTHR37946">
    <property type="entry name" value="SLL1969 PROTEIN"/>
    <property type="match status" value="1"/>
</dbReference>
<proteinExistence type="predicted"/>
<dbReference type="EMBL" id="QZKU01000053">
    <property type="protein sequence ID" value="RJP22843.1"/>
    <property type="molecule type" value="Genomic_DNA"/>
</dbReference>
<keyword evidence="1" id="KW-0378">Hydrolase</keyword>
<gene>
    <name evidence="1" type="ORF">C4520_07400</name>
</gene>
<dbReference type="InterPro" id="IPR029058">
    <property type="entry name" value="AB_hydrolase_fold"/>
</dbReference>